<feature type="region of interest" description="Disordered" evidence="1">
    <location>
        <begin position="87"/>
        <end position="159"/>
    </location>
</feature>
<dbReference type="Proteomes" id="UP001153076">
    <property type="component" value="Unassembled WGS sequence"/>
</dbReference>
<sequence>MLNNQIQSYRNVQSNLRTHSKAQHNVKFFHNTESLIQNVRPNDDMGALSSACRQLVLKPGATFIRQVWLRRLDSCVNHHQSTTLTKSREFRINAPTEVKNPPETNITSLQPSQEESEWNTSQWYRHNPEQELTRSYHHHKERRGNKGAVKSWRSKSNER</sequence>
<evidence type="ECO:0000313" key="3">
    <source>
        <dbReference type="Proteomes" id="UP001153076"/>
    </source>
</evidence>
<comment type="caution">
    <text evidence="2">The sequence shown here is derived from an EMBL/GenBank/DDBJ whole genome shotgun (WGS) entry which is preliminary data.</text>
</comment>
<dbReference type="EMBL" id="JAKOGI010000034">
    <property type="protein sequence ID" value="KAJ8447892.1"/>
    <property type="molecule type" value="Genomic_DNA"/>
</dbReference>
<organism evidence="2 3">
    <name type="scientific">Carnegiea gigantea</name>
    <dbReference type="NCBI Taxonomy" id="171969"/>
    <lineage>
        <taxon>Eukaryota</taxon>
        <taxon>Viridiplantae</taxon>
        <taxon>Streptophyta</taxon>
        <taxon>Embryophyta</taxon>
        <taxon>Tracheophyta</taxon>
        <taxon>Spermatophyta</taxon>
        <taxon>Magnoliopsida</taxon>
        <taxon>eudicotyledons</taxon>
        <taxon>Gunneridae</taxon>
        <taxon>Pentapetalae</taxon>
        <taxon>Caryophyllales</taxon>
        <taxon>Cactineae</taxon>
        <taxon>Cactaceae</taxon>
        <taxon>Cactoideae</taxon>
        <taxon>Echinocereeae</taxon>
        <taxon>Carnegiea</taxon>
    </lineage>
</organism>
<feature type="compositionally biased region" description="Basic residues" evidence="1">
    <location>
        <begin position="135"/>
        <end position="145"/>
    </location>
</feature>
<keyword evidence="3" id="KW-1185">Reference proteome</keyword>
<evidence type="ECO:0000256" key="1">
    <source>
        <dbReference type="SAM" id="MobiDB-lite"/>
    </source>
</evidence>
<reference evidence="2" key="1">
    <citation type="submission" date="2022-04" db="EMBL/GenBank/DDBJ databases">
        <title>Carnegiea gigantea Genome sequencing and assembly v2.</title>
        <authorList>
            <person name="Copetti D."/>
            <person name="Sanderson M.J."/>
            <person name="Burquez A."/>
            <person name="Wojciechowski M.F."/>
        </authorList>
    </citation>
    <scope>NUCLEOTIDE SEQUENCE</scope>
    <source>
        <strain evidence="2">SGP5-SGP5p</strain>
        <tissue evidence="2">Aerial part</tissue>
    </source>
</reference>
<gene>
    <name evidence="2" type="ORF">Cgig2_012027</name>
</gene>
<name>A0A9Q1KR61_9CARY</name>
<dbReference type="AlphaFoldDB" id="A0A9Q1KR61"/>
<accession>A0A9Q1KR61</accession>
<evidence type="ECO:0000313" key="2">
    <source>
        <dbReference type="EMBL" id="KAJ8447892.1"/>
    </source>
</evidence>
<proteinExistence type="predicted"/>
<feature type="compositionally biased region" description="Polar residues" evidence="1">
    <location>
        <begin position="102"/>
        <end position="124"/>
    </location>
</feature>
<protein>
    <submittedName>
        <fullName evidence="2">Uncharacterized protein</fullName>
    </submittedName>
</protein>